<dbReference type="AlphaFoldDB" id="A0A0B6ZZL9"/>
<evidence type="ECO:0000256" key="1">
    <source>
        <dbReference type="SAM" id="MobiDB-lite"/>
    </source>
</evidence>
<accession>A0A0B6ZZL9</accession>
<gene>
    <name evidence="2" type="primary">ORF88245</name>
</gene>
<proteinExistence type="predicted"/>
<sequence>MSDMTEASEIRTDQNSNPPSSDNPGNCSWLRKQWSKTNQNPKLNMTCRY</sequence>
<feature type="region of interest" description="Disordered" evidence="1">
    <location>
        <begin position="1"/>
        <end position="35"/>
    </location>
</feature>
<name>A0A0B6ZZL9_9EUPU</name>
<organism evidence="2">
    <name type="scientific">Arion vulgaris</name>
    <dbReference type="NCBI Taxonomy" id="1028688"/>
    <lineage>
        <taxon>Eukaryota</taxon>
        <taxon>Metazoa</taxon>
        <taxon>Spiralia</taxon>
        <taxon>Lophotrochozoa</taxon>
        <taxon>Mollusca</taxon>
        <taxon>Gastropoda</taxon>
        <taxon>Heterobranchia</taxon>
        <taxon>Euthyneura</taxon>
        <taxon>Panpulmonata</taxon>
        <taxon>Eupulmonata</taxon>
        <taxon>Stylommatophora</taxon>
        <taxon>Helicina</taxon>
        <taxon>Arionoidea</taxon>
        <taxon>Arionidae</taxon>
        <taxon>Arion</taxon>
    </lineage>
</organism>
<feature type="compositionally biased region" description="Low complexity" evidence="1">
    <location>
        <begin position="15"/>
        <end position="24"/>
    </location>
</feature>
<protein>
    <submittedName>
        <fullName evidence="2">Uncharacterized protein</fullName>
    </submittedName>
</protein>
<evidence type="ECO:0000313" key="2">
    <source>
        <dbReference type="EMBL" id="CEK73782.1"/>
    </source>
</evidence>
<reference evidence="2" key="1">
    <citation type="submission" date="2014-12" db="EMBL/GenBank/DDBJ databases">
        <title>Insight into the proteome of Arion vulgaris.</title>
        <authorList>
            <person name="Aradska J."/>
            <person name="Bulat T."/>
            <person name="Smidak R."/>
            <person name="Sarate P."/>
            <person name="Gangsoo J."/>
            <person name="Sialana F."/>
            <person name="Bilban M."/>
            <person name="Lubec G."/>
        </authorList>
    </citation>
    <scope>NUCLEOTIDE SEQUENCE</scope>
    <source>
        <tissue evidence="2">Skin</tissue>
    </source>
</reference>
<dbReference type="EMBL" id="HACG01026917">
    <property type="protein sequence ID" value="CEK73782.1"/>
    <property type="molecule type" value="Transcribed_RNA"/>
</dbReference>